<protein>
    <submittedName>
        <fullName evidence="1">7004_t:CDS:1</fullName>
    </submittedName>
</protein>
<organism evidence="1 2">
    <name type="scientific">Dentiscutata heterogama</name>
    <dbReference type="NCBI Taxonomy" id="1316150"/>
    <lineage>
        <taxon>Eukaryota</taxon>
        <taxon>Fungi</taxon>
        <taxon>Fungi incertae sedis</taxon>
        <taxon>Mucoromycota</taxon>
        <taxon>Glomeromycotina</taxon>
        <taxon>Glomeromycetes</taxon>
        <taxon>Diversisporales</taxon>
        <taxon>Gigasporaceae</taxon>
        <taxon>Dentiscutata</taxon>
    </lineage>
</organism>
<evidence type="ECO:0000313" key="2">
    <source>
        <dbReference type="Proteomes" id="UP000789702"/>
    </source>
</evidence>
<dbReference type="EMBL" id="CAJVPU010005596">
    <property type="protein sequence ID" value="CAG8550079.1"/>
    <property type="molecule type" value="Genomic_DNA"/>
</dbReference>
<proteinExistence type="predicted"/>
<gene>
    <name evidence="1" type="ORF">DHETER_LOCUS5187</name>
</gene>
<name>A0ACA9LTR6_9GLOM</name>
<comment type="caution">
    <text evidence="1">The sequence shown here is derived from an EMBL/GenBank/DDBJ whole genome shotgun (WGS) entry which is preliminary data.</text>
</comment>
<sequence length="294" mass="33953">MPPRRPKAKKASNPYFKKKNSPPTTYIFSDKIRTSFPVYVDETGTRFSAFIKLTPLQSTKNKQYRDKYIKWRLTKVKCIFNPTYNIEDGIEQKLCSLHSFLDHNDELSEASFNSLVAHKKTKEHKTYVNAEHNYIASEAQWFSTQSTPPSMATIWFFGTVSGFAKNPKNTEVGVILFESNIQYKETAVEPVDTIINDQYTFYGNGELELIRKRPEITNDSIVNRERVPENNSREDQVPEIIELSSDEEDKIPEIIEISSDEENQTPEDERTPEIIVLLNILREQTPETAIINGF</sequence>
<evidence type="ECO:0000313" key="1">
    <source>
        <dbReference type="EMBL" id="CAG8550079.1"/>
    </source>
</evidence>
<accession>A0ACA9LTR6</accession>
<reference evidence="1" key="1">
    <citation type="submission" date="2021-06" db="EMBL/GenBank/DDBJ databases">
        <authorList>
            <person name="Kallberg Y."/>
            <person name="Tangrot J."/>
            <person name="Rosling A."/>
        </authorList>
    </citation>
    <scope>NUCLEOTIDE SEQUENCE</scope>
    <source>
        <strain evidence="1">IL203A</strain>
    </source>
</reference>
<keyword evidence="2" id="KW-1185">Reference proteome</keyword>
<dbReference type="Proteomes" id="UP000789702">
    <property type="component" value="Unassembled WGS sequence"/>
</dbReference>